<accession>A0ABY1NZF3</accession>
<organism evidence="1 2">
    <name type="scientific">Roseibium denhamense</name>
    <dbReference type="NCBI Taxonomy" id="76305"/>
    <lineage>
        <taxon>Bacteria</taxon>
        <taxon>Pseudomonadati</taxon>
        <taxon>Pseudomonadota</taxon>
        <taxon>Alphaproteobacteria</taxon>
        <taxon>Hyphomicrobiales</taxon>
        <taxon>Stappiaceae</taxon>
        <taxon>Roseibium</taxon>
    </lineage>
</organism>
<name>A0ABY1NZF3_9HYPH</name>
<dbReference type="Proteomes" id="UP001157914">
    <property type="component" value="Unassembled WGS sequence"/>
</dbReference>
<evidence type="ECO:0000313" key="1">
    <source>
        <dbReference type="EMBL" id="SMP19952.1"/>
    </source>
</evidence>
<comment type="caution">
    <text evidence="1">The sequence shown here is derived from an EMBL/GenBank/DDBJ whole genome shotgun (WGS) entry which is preliminary data.</text>
</comment>
<protein>
    <recommendedName>
        <fullName evidence="3">YceI family protein</fullName>
    </recommendedName>
</protein>
<gene>
    <name evidence="1" type="ORF">SAMN06265374_2082</name>
</gene>
<evidence type="ECO:0008006" key="3">
    <source>
        <dbReference type="Google" id="ProtNLM"/>
    </source>
</evidence>
<reference evidence="1 2" key="1">
    <citation type="submission" date="2017-05" db="EMBL/GenBank/DDBJ databases">
        <authorList>
            <person name="Varghese N."/>
            <person name="Submissions S."/>
        </authorList>
    </citation>
    <scope>NUCLEOTIDE SEQUENCE [LARGE SCALE GENOMIC DNA]</scope>
    <source>
        <strain evidence="1 2">DSM 15949</strain>
    </source>
</reference>
<dbReference type="EMBL" id="FXTT01000002">
    <property type="protein sequence ID" value="SMP19952.1"/>
    <property type="molecule type" value="Genomic_DNA"/>
</dbReference>
<evidence type="ECO:0000313" key="2">
    <source>
        <dbReference type="Proteomes" id="UP001157914"/>
    </source>
</evidence>
<keyword evidence="2" id="KW-1185">Reference proteome</keyword>
<dbReference type="RefSeq" id="WP_155189969.1">
    <property type="nucleotide sequence ID" value="NZ_BAAAEA010000003.1"/>
</dbReference>
<sequence>MTSWRPATQEPIALQACLYDYLRNRSPKVYLDGKSSVTALGQTTELMSDGQKLTLNLTIIPVGSGKINGRETVEFSVTGQAADKSSGYNVEGRVVIDSKTLAFLAIEATPTVVNIR</sequence>
<proteinExistence type="predicted"/>